<reference evidence="8" key="1">
    <citation type="submission" date="2019-02" db="EMBL/GenBank/DDBJ databases">
        <title>Draft genome sequence of Enterococcus sp. Gos25-1.</title>
        <authorList>
            <person name="Tanaka N."/>
            <person name="Shiwa Y."/>
            <person name="Fujita N."/>
        </authorList>
    </citation>
    <scope>NUCLEOTIDE SEQUENCE [LARGE SCALE GENOMIC DNA]</scope>
    <source>
        <strain evidence="8">Gos25-1</strain>
    </source>
</reference>
<dbReference type="PANTHER" id="PTHR30505:SF0">
    <property type="entry name" value="FRUCTOSE-LIKE PTS SYSTEM EIIBC COMPONENT-RELATED"/>
    <property type="match status" value="1"/>
</dbReference>
<keyword evidence="3" id="KW-0762">Sugar transport</keyword>
<dbReference type="GO" id="GO:0022877">
    <property type="term" value="F:protein-N(PI)-phosphohistidine-fructose phosphotransferase system transporter activity"/>
    <property type="evidence" value="ECO:0007669"/>
    <property type="project" value="InterPro"/>
</dbReference>
<dbReference type="GO" id="GO:0090563">
    <property type="term" value="F:protein-phosphocysteine-sugar phosphotransferase activity"/>
    <property type="evidence" value="ECO:0007669"/>
    <property type="project" value="TreeGrafter"/>
</dbReference>
<dbReference type="InterPro" id="IPR003353">
    <property type="entry name" value="PTS_IIB_fruc"/>
</dbReference>
<evidence type="ECO:0000256" key="4">
    <source>
        <dbReference type="ARBA" id="ARBA00022679"/>
    </source>
</evidence>
<protein>
    <submittedName>
        <fullName evidence="7">PTS fructose transporter subunit IIB</fullName>
    </submittedName>
</protein>
<sequence length="114" mass="12712">MKKAKNDLKVVAITSCSVGIAHTYMNATAMENIAKKYDFSIHVEKQGQLGPEDAISSQEFAEADVIILCCGVAPLEPERFECYPDKIVEVEFDGMLKKPQMMEEKLKEKGVLID</sequence>
<dbReference type="CDD" id="cd05569">
    <property type="entry name" value="PTS_IIB_fructose"/>
    <property type="match status" value="1"/>
</dbReference>
<dbReference type="RefSeq" id="WP_146622282.1">
    <property type="nucleotide sequence ID" value="NZ_BJCC01000013.1"/>
</dbReference>
<gene>
    <name evidence="7" type="ORF">NRIC_17330</name>
</gene>
<dbReference type="SUPFAM" id="SSF52794">
    <property type="entry name" value="PTS system IIB component-like"/>
    <property type="match status" value="1"/>
</dbReference>
<dbReference type="Pfam" id="PF02302">
    <property type="entry name" value="PTS_IIB"/>
    <property type="match status" value="1"/>
</dbReference>
<dbReference type="InterPro" id="IPR003501">
    <property type="entry name" value="PTS_EIIB_2/3"/>
</dbReference>
<dbReference type="EMBL" id="BJCC01000013">
    <property type="protein sequence ID" value="GCF93842.1"/>
    <property type="molecule type" value="Genomic_DNA"/>
</dbReference>
<evidence type="ECO:0000313" key="7">
    <source>
        <dbReference type="EMBL" id="GCF93842.1"/>
    </source>
</evidence>
<dbReference type="GO" id="GO:0009401">
    <property type="term" value="P:phosphoenolpyruvate-dependent sugar phosphotransferase system"/>
    <property type="evidence" value="ECO:0007669"/>
    <property type="project" value="UniProtKB-KW"/>
</dbReference>
<evidence type="ECO:0000313" key="8">
    <source>
        <dbReference type="Proteomes" id="UP000290567"/>
    </source>
</evidence>
<keyword evidence="1" id="KW-0813">Transport</keyword>
<name>A0A4P5PE14_9ENTE</name>
<keyword evidence="2" id="KW-0597">Phosphoprotein</keyword>
<organism evidence="7 8">
    <name type="scientific">Enterococcus florum</name>
    <dbReference type="NCBI Taxonomy" id="2480627"/>
    <lineage>
        <taxon>Bacteria</taxon>
        <taxon>Bacillati</taxon>
        <taxon>Bacillota</taxon>
        <taxon>Bacilli</taxon>
        <taxon>Lactobacillales</taxon>
        <taxon>Enterococcaceae</taxon>
        <taxon>Enterococcus</taxon>
    </lineage>
</organism>
<feature type="domain" description="Phosphotransferase system EIIB component type 2/3" evidence="6">
    <location>
        <begin position="12"/>
        <end position="82"/>
    </location>
</feature>
<keyword evidence="4" id="KW-0808">Transferase</keyword>
<keyword evidence="5" id="KW-0598">Phosphotransferase system</keyword>
<dbReference type="PANTHER" id="PTHR30505">
    <property type="entry name" value="FRUCTOSE-LIKE PERMEASE"/>
    <property type="match status" value="1"/>
</dbReference>
<evidence type="ECO:0000256" key="3">
    <source>
        <dbReference type="ARBA" id="ARBA00022597"/>
    </source>
</evidence>
<dbReference type="InterPro" id="IPR050864">
    <property type="entry name" value="Bacterial_PTS_Sugar_Transport"/>
</dbReference>
<dbReference type="InterPro" id="IPR036095">
    <property type="entry name" value="PTS_EIIB-like_sf"/>
</dbReference>
<evidence type="ECO:0000259" key="6">
    <source>
        <dbReference type="Pfam" id="PF02302"/>
    </source>
</evidence>
<evidence type="ECO:0000256" key="1">
    <source>
        <dbReference type="ARBA" id="ARBA00022448"/>
    </source>
</evidence>
<comment type="caution">
    <text evidence="7">The sequence shown here is derived from an EMBL/GenBank/DDBJ whole genome shotgun (WGS) entry which is preliminary data.</text>
</comment>
<dbReference type="OrthoDB" id="9782569at2"/>
<evidence type="ECO:0000256" key="2">
    <source>
        <dbReference type="ARBA" id="ARBA00022553"/>
    </source>
</evidence>
<dbReference type="GO" id="GO:0005886">
    <property type="term" value="C:plasma membrane"/>
    <property type="evidence" value="ECO:0007669"/>
    <property type="project" value="TreeGrafter"/>
</dbReference>
<accession>A0A4P5PE14</accession>
<dbReference type="AlphaFoldDB" id="A0A4P5PE14"/>
<proteinExistence type="predicted"/>
<evidence type="ECO:0000256" key="5">
    <source>
        <dbReference type="ARBA" id="ARBA00022683"/>
    </source>
</evidence>
<keyword evidence="8" id="KW-1185">Reference proteome</keyword>
<dbReference type="Proteomes" id="UP000290567">
    <property type="component" value="Unassembled WGS sequence"/>
</dbReference>
<dbReference type="Gene3D" id="3.40.50.2300">
    <property type="match status" value="1"/>
</dbReference>